<evidence type="ECO:0008006" key="2">
    <source>
        <dbReference type="Google" id="ProtNLM"/>
    </source>
</evidence>
<dbReference type="EMBL" id="CP159872">
    <property type="protein sequence ID" value="XCM83243.1"/>
    <property type="molecule type" value="Genomic_DNA"/>
</dbReference>
<dbReference type="KEGG" id="kcm:ABWK59_32115"/>
<name>A0AAU8K724_9ACTN</name>
<dbReference type="AlphaFoldDB" id="A0AAU8K724"/>
<dbReference type="SUPFAM" id="SSF56059">
    <property type="entry name" value="Glutathione synthetase ATP-binding domain-like"/>
    <property type="match status" value="1"/>
</dbReference>
<dbReference type="RefSeq" id="WP_354644178.1">
    <property type="nucleotide sequence ID" value="NZ_CP159872.1"/>
</dbReference>
<gene>
    <name evidence="1" type="ORF">ABWK59_32115</name>
</gene>
<organism evidence="1">
    <name type="scientific">Kitasatospora camelliae</name>
    <dbReference type="NCBI Taxonomy" id="3156397"/>
    <lineage>
        <taxon>Bacteria</taxon>
        <taxon>Bacillati</taxon>
        <taxon>Actinomycetota</taxon>
        <taxon>Actinomycetes</taxon>
        <taxon>Kitasatosporales</taxon>
        <taxon>Streptomycetaceae</taxon>
        <taxon>Kitasatospora</taxon>
    </lineage>
</organism>
<reference evidence="1" key="1">
    <citation type="submission" date="2024-06" db="EMBL/GenBank/DDBJ databases">
        <title>The genome sequences of Kitasatospora sp. strain HUAS MG31.</title>
        <authorList>
            <person name="Mo P."/>
        </authorList>
    </citation>
    <scope>NUCLEOTIDE SEQUENCE</scope>
    <source>
        <strain evidence="1">HUAS MG31</strain>
    </source>
</reference>
<evidence type="ECO:0000313" key="1">
    <source>
        <dbReference type="EMBL" id="XCM83243.1"/>
    </source>
</evidence>
<protein>
    <recommendedName>
        <fullName evidence="2">Circularly permuted ATP-grasp superfamily protein</fullName>
    </recommendedName>
</protein>
<sequence length="440" mass="48126">MNTITEDFLRLPLRRAGTPRRDRPVARARRAAPRLTRPVFLDAGQVERLHRDIAALYDLLMALPERLTGGDLTRYGALLGLTGPQIEAARRTARPGTPRLARPDVYWTEDGFRVLEMNATSALGGVGISWQARLHLADPAVRAFVDARGLRCLDTMSLLADEVRACCERRGHAGTLPVVAVVDSPAGYDADPASSEFVAMMYAERGFTARAADAGRLRRRDGGLWLDGLRVDVVHRMFLLEELVSESDAAAFEEVFRAQEADEVLMMLPLDVEALCGKSALAVLSDQRHRAVLSEEERALVDRVLPWTGSMDAGKLLVDGEEVDPLDHCLAHREDLVLKPSWMHGGIGVLPGWTVPEREWRERVTAALGGPYVVQRRVVPAPELFRSEETGALEPWVLNWGVFLVGDAFGGVQVRGLRADAPGAVVSQGDGASLSCCFSA</sequence>
<proteinExistence type="predicted"/>
<accession>A0AAU8K724</accession>